<reference evidence="2 3" key="1">
    <citation type="journal article" date="2010" name="Cell">
        <title>The genome of Naegleria gruberi illuminates early eukaryotic versatility.</title>
        <authorList>
            <person name="Fritz-Laylin L.K."/>
            <person name="Prochnik S.E."/>
            <person name="Ginger M.L."/>
            <person name="Dacks J.B."/>
            <person name="Carpenter M.L."/>
            <person name="Field M.C."/>
            <person name="Kuo A."/>
            <person name="Paredez A."/>
            <person name="Chapman J."/>
            <person name="Pham J."/>
            <person name="Shu S."/>
            <person name="Neupane R."/>
            <person name="Cipriano M."/>
            <person name="Mancuso J."/>
            <person name="Tu H."/>
            <person name="Salamov A."/>
            <person name="Lindquist E."/>
            <person name="Shapiro H."/>
            <person name="Lucas S."/>
            <person name="Grigoriev I.V."/>
            <person name="Cande W.Z."/>
            <person name="Fulton C."/>
            <person name="Rokhsar D.S."/>
            <person name="Dawson S.C."/>
        </authorList>
    </citation>
    <scope>NUCLEOTIDE SEQUENCE [LARGE SCALE GENOMIC DNA]</scope>
    <source>
        <strain evidence="2 3">NEG-M</strain>
    </source>
</reference>
<dbReference type="KEGG" id="ngr:NAEGRDRAFT_63080"/>
<dbReference type="InParanoid" id="D2V2Q4"/>
<feature type="region of interest" description="Disordered" evidence="1">
    <location>
        <begin position="1"/>
        <end position="70"/>
    </location>
</feature>
<dbReference type="Proteomes" id="UP000006671">
    <property type="component" value="Unassembled WGS sequence"/>
</dbReference>
<name>D2V2Q4_NAEGR</name>
<dbReference type="EMBL" id="GG738849">
    <property type="protein sequence ID" value="EFC48936.1"/>
    <property type="molecule type" value="Genomic_DNA"/>
</dbReference>
<accession>D2V2Q4</accession>
<dbReference type="VEuPathDB" id="AmoebaDB:NAEGRDRAFT_63080"/>
<proteinExistence type="predicted"/>
<gene>
    <name evidence="2" type="ORF">NAEGRDRAFT_63080</name>
</gene>
<dbReference type="eggNOG" id="ENOG502T291">
    <property type="taxonomic scope" value="Eukaryota"/>
</dbReference>
<dbReference type="OrthoDB" id="10260133at2759"/>
<dbReference type="OMA" id="HELAYEM"/>
<dbReference type="RefSeq" id="XP_002681680.1">
    <property type="nucleotide sequence ID" value="XM_002681634.1"/>
</dbReference>
<feature type="compositionally biased region" description="Low complexity" evidence="1">
    <location>
        <begin position="13"/>
        <end position="36"/>
    </location>
</feature>
<dbReference type="GeneID" id="8852802"/>
<organism evidence="3">
    <name type="scientific">Naegleria gruberi</name>
    <name type="common">Amoeba</name>
    <dbReference type="NCBI Taxonomy" id="5762"/>
    <lineage>
        <taxon>Eukaryota</taxon>
        <taxon>Discoba</taxon>
        <taxon>Heterolobosea</taxon>
        <taxon>Tetramitia</taxon>
        <taxon>Eutetramitia</taxon>
        <taxon>Vahlkampfiidae</taxon>
        <taxon>Naegleria</taxon>
    </lineage>
</organism>
<evidence type="ECO:0000256" key="1">
    <source>
        <dbReference type="SAM" id="MobiDB-lite"/>
    </source>
</evidence>
<sequence>MRALFSKTKEPKTPTSPSSPMTPSSSSSHLSNSNTPDKTLSPLGRKLSFTSSFHTPKRKDSNSTHMSPSALSTKESYHMAFCENTHSTPIRNINMDPATTTEKDSIFNKYDYDEDGNILDPLVLLMDKEDVFIASSTFGRQKGNDFEECILVFGKLNMYRIIKDATYKPKLSEMELEVDEEIQSRKGSLRKVAREEEFERLGAKDVTSLPPEDAKNPLFINDNVFIQTDITEPFEGVGYRSRWVVKWKIPWCMVNSIQKCETNDRQLEIILHVVGSATGFSKKEYICTSPADREVWYFTLSNVFQAYNKEYFETMIVHAPEVYQYHLFLQKGDDQKRAIVFSNKRLYNAKMAIGEADEKKIKLRYGVPIEHIKFIKRFSKTPNALCIVFDKKKASKDKSTKGSVSENYVFTTSDEITCLEMIKELAMVFHMITKTEITYEFVEGSATKGDTE</sequence>
<evidence type="ECO:0000313" key="3">
    <source>
        <dbReference type="Proteomes" id="UP000006671"/>
    </source>
</evidence>
<keyword evidence="3" id="KW-1185">Reference proteome</keyword>
<protein>
    <submittedName>
        <fullName evidence="2">Predicted protein</fullName>
    </submittedName>
</protein>
<evidence type="ECO:0000313" key="2">
    <source>
        <dbReference type="EMBL" id="EFC48936.1"/>
    </source>
</evidence>
<dbReference type="AlphaFoldDB" id="D2V2Q4"/>